<feature type="region of interest" description="Disordered" evidence="1">
    <location>
        <begin position="67"/>
        <end position="90"/>
    </location>
</feature>
<dbReference type="eggNOG" id="ENOG502T0AC">
    <property type="taxonomic scope" value="Eukaryota"/>
</dbReference>
<feature type="region of interest" description="Disordered" evidence="1">
    <location>
        <begin position="333"/>
        <end position="360"/>
    </location>
</feature>
<organism evidence="2 3">
    <name type="scientific">Moniliophthora roreri</name>
    <name type="common">Frosty pod rot fungus</name>
    <name type="synonym">Monilia roreri</name>
    <dbReference type="NCBI Taxonomy" id="221103"/>
    <lineage>
        <taxon>Eukaryota</taxon>
        <taxon>Fungi</taxon>
        <taxon>Dikarya</taxon>
        <taxon>Basidiomycota</taxon>
        <taxon>Agaricomycotina</taxon>
        <taxon>Agaricomycetes</taxon>
        <taxon>Agaricomycetidae</taxon>
        <taxon>Agaricales</taxon>
        <taxon>Marasmiineae</taxon>
        <taxon>Marasmiaceae</taxon>
        <taxon>Moniliophthora</taxon>
    </lineage>
</organism>
<evidence type="ECO:0000313" key="3">
    <source>
        <dbReference type="Proteomes" id="UP000054988"/>
    </source>
</evidence>
<feature type="region of interest" description="Disordered" evidence="1">
    <location>
        <begin position="170"/>
        <end position="205"/>
    </location>
</feature>
<evidence type="ECO:0000313" key="2">
    <source>
        <dbReference type="EMBL" id="KTB39306.1"/>
    </source>
</evidence>
<gene>
    <name evidence="2" type="ORF">WG66_8106</name>
</gene>
<name>A0A0W0FT31_MONRR</name>
<evidence type="ECO:0000256" key="1">
    <source>
        <dbReference type="SAM" id="MobiDB-lite"/>
    </source>
</evidence>
<reference evidence="2 3" key="1">
    <citation type="submission" date="2015-12" db="EMBL/GenBank/DDBJ databases">
        <title>Draft genome sequence of Moniliophthora roreri, the causal agent of frosty pod rot of cacao.</title>
        <authorList>
            <person name="Aime M.C."/>
            <person name="Diaz-Valderrama J.R."/>
            <person name="Kijpornyongpan T."/>
            <person name="Phillips-Mora W."/>
        </authorList>
    </citation>
    <scope>NUCLEOTIDE SEQUENCE [LARGE SCALE GENOMIC DNA]</scope>
    <source>
        <strain evidence="2 3">MCA 2952</strain>
    </source>
</reference>
<proteinExistence type="predicted"/>
<sequence>MVKIASISHTRSRRNNPFTPMRKLLLRSKRPCKTPYIGKRRRGLEATHDRPMDPVVPTPPFSLSIPNATSSSPFIPHPSQHVHYPPSDAPDPQTRVALQNDDDDEDAVVITTLDILPFCCHEDLVTMSRLELVSVACSLNSKLPAILQIDVSSSDIFIRNSIEVLVGIRKGAPMSPPPAPKANRSRERSLSFSGFSGVEDEDEDGGDLEQLDLFWRMSPLAKHGKRTCGSPFGTPSKLARLVEEDEDAVMGDVRQPKRRKLSDRHDDVEMENTPTTTRFYGRATYQDSPAIRKRAIASHSQELRREMNMMRIAAPFATTERPRYRTNSDILRFDEGRPSTPVRGIARHARTSSLSGTQGM</sequence>
<feature type="compositionally biased region" description="Polar residues" evidence="1">
    <location>
        <begin position="351"/>
        <end position="360"/>
    </location>
</feature>
<dbReference type="Proteomes" id="UP000054988">
    <property type="component" value="Unassembled WGS sequence"/>
</dbReference>
<accession>A0A0W0FT31</accession>
<dbReference type="AlphaFoldDB" id="A0A0W0FT31"/>
<protein>
    <submittedName>
        <fullName evidence="2">Uncharacterized protein</fullName>
    </submittedName>
</protein>
<comment type="caution">
    <text evidence="2">The sequence shown here is derived from an EMBL/GenBank/DDBJ whole genome shotgun (WGS) entry which is preliminary data.</text>
</comment>
<dbReference type="EMBL" id="LATX01001689">
    <property type="protein sequence ID" value="KTB39306.1"/>
    <property type="molecule type" value="Genomic_DNA"/>
</dbReference>